<feature type="transmembrane region" description="Helical" evidence="1">
    <location>
        <begin position="106"/>
        <end position="125"/>
    </location>
</feature>
<sequence>MLLTSAVAGCMITVLFTDIGSNSSIFDPRLTIWITVFYSIAVAQNVITTGLMSLRLWQRERESSRFRMGRGVLVPVLRILIGPAALYLFAEISLLSLYAIEHNSQYIMLEAMTPVIGITFCIFPVRAILRPKDSSHLCENSRCNTVAVGGIQLRRISMNISTQTEDGSHEKVSPV</sequence>
<proteinExistence type="predicted"/>
<dbReference type="EMBL" id="JACAZH010000010">
    <property type="protein sequence ID" value="KAF7357225.1"/>
    <property type="molecule type" value="Genomic_DNA"/>
</dbReference>
<dbReference type="OrthoDB" id="3346544at2759"/>
<dbReference type="Proteomes" id="UP000623467">
    <property type="component" value="Unassembled WGS sequence"/>
</dbReference>
<accession>A0A8H6YA51</accession>
<organism evidence="2 3">
    <name type="scientific">Mycena sanguinolenta</name>
    <dbReference type="NCBI Taxonomy" id="230812"/>
    <lineage>
        <taxon>Eukaryota</taxon>
        <taxon>Fungi</taxon>
        <taxon>Dikarya</taxon>
        <taxon>Basidiomycota</taxon>
        <taxon>Agaricomycotina</taxon>
        <taxon>Agaricomycetes</taxon>
        <taxon>Agaricomycetidae</taxon>
        <taxon>Agaricales</taxon>
        <taxon>Marasmiineae</taxon>
        <taxon>Mycenaceae</taxon>
        <taxon>Mycena</taxon>
    </lineage>
</organism>
<evidence type="ECO:0000256" key="1">
    <source>
        <dbReference type="SAM" id="Phobius"/>
    </source>
</evidence>
<dbReference type="AlphaFoldDB" id="A0A8H6YA51"/>
<protein>
    <submittedName>
        <fullName evidence="2">Vacuolar triacylglycerol lipase</fullName>
    </submittedName>
</protein>
<feature type="transmembrane region" description="Helical" evidence="1">
    <location>
        <begin position="75"/>
        <end position="100"/>
    </location>
</feature>
<keyword evidence="1" id="KW-0472">Membrane</keyword>
<feature type="transmembrane region" description="Helical" evidence="1">
    <location>
        <begin position="32"/>
        <end position="54"/>
    </location>
</feature>
<evidence type="ECO:0000313" key="3">
    <source>
        <dbReference type="Proteomes" id="UP000623467"/>
    </source>
</evidence>
<keyword evidence="1" id="KW-1133">Transmembrane helix</keyword>
<evidence type="ECO:0000313" key="2">
    <source>
        <dbReference type="EMBL" id="KAF7357225.1"/>
    </source>
</evidence>
<comment type="caution">
    <text evidence="2">The sequence shown here is derived from an EMBL/GenBank/DDBJ whole genome shotgun (WGS) entry which is preliminary data.</text>
</comment>
<name>A0A8H6YA51_9AGAR</name>
<keyword evidence="1" id="KW-0812">Transmembrane</keyword>
<gene>
    <name evidence="2" type="ORF">MSAN_01317400</name>
</gene>
<reference evidence="2" key="1">
    <citation type="submission" date="2020-05" db="EMBL/GenBank/DDBJ databases">
        <title>Mycena genomes resolve the evolution of fungal bioluminescence.</title>
        <authorList>
            <person name="Tsai I.J."/>
        </authorList>
    </citation>
    <scope>NUCLEOTIDE SEQUENCE</scope>
    <source>
        <strain evidence="2">160909Yilan</strain>
    </source>
</reference>
<keyword evidence="3" id="KW-1185">Reference proteome</keyword>